<comment type="similarity">
    <text evidence="2 7">Belongs to the methyltransferase superfamily. L-isoaspartyl/D-aspartyl protein methyltransferase family.</text>
</comment>
<dbReference type="InterPro" id="IPR029063">
    <property type="entry name" value="SAM-dependent_MTases_sf"/>
</dbReference>
<comment type="subcellular location">
    <subcellularLocation>
        <location evidence="1 7">Cytoplasm</location>
    </subcellularLocation>
</comment>
<evidence type="ECO:0000256" key="7">
    <source>
        <dbReference type="HAMAP-Rule" id="MF_00090"/>
    </source>
</evidence>
<dbReference type="EMBL" id="JARGDL010000004">
    <property type="protein sequence ID" value="MDF1611545.1"/>
    <property type="molecule type" value="Genomic_DNA"/>
</dbReference>
<dbReference type="Gene3D" id="3.40.50.150">
    <property type="entry name" value="Vaccinia Virus protein VP39"/>
    <property type="match status" value="1"/>
</dbReference>
<keyword evidence="6 7" id="KW-0949">S-adenosyl-L-methionine</keyword>
<dbReference type="NCBIfam" id="NF001453">
    <property type="entry name" value="PRK00312.1"/>
    <property type="match status" value="1"/>
</dbReference>
<evidence type="ECO:0000256" key="1">
    <source>
        <dbReference type="ARBA" id="ARBA00004496"/>
    </source>
</evidence>
<evidence type="ECO:0000313" key="8">
    <source>
        <dbReference type="EMBL" id="MDF1611545.1"/>
    </source>
</evidence>
<dbReference type="HAMAP" id="MF_00090">
    <property type="entry name" value="PIMT"/>
    <property type="match status" value="1"/>
</dbReference>
<protein>
    <recommendedName>
        <fullName evidence="7">Protein-L-isoaspartate O-methyltransferase</fullName>
        <ecNumber evidence="7">2.1.1.77</ecNumber>
    </recommendedName>
    <alternativeName>
        <fullName evidence="7">L-isoaspartyl protein carboxyl methyltransferase</fullName>
    </alternativeName>
    <alternativeName>
        <fullName evidence="7">Protein L-isoaspartyl methyltransferase</fullName>
    </alternativeName>
    <alternativeName>
        <fullName evidence="7">Protein-beta-aspartate methyltransferase</fullName>
        <shortName evidence="7">PIMT</shortName>
    </alternativeName>
</protein>
<dbReference type="RefSeq" id="WP_321535311.1">
    <property type="nucleotide sequence ID" value="NZ_JARGDL010000004.1"/>
</dbReference>
<dbReference type="EC" id="2.1.1.77" evidence="7"/>
<dbReference type="Proteomes" id="UP001221302">
    <property type="component" value="Unassembled WGS sequence"/>
</dbReference>
<sequence>MYEFEREELVATLRKRGIKNERVLSAFLKVQRHLFVPDVMIPNAYLDVALPIGQGQTISQPYTVALMTEILDPKPNDKILEIGTGSGFQAAILYELGAKVFTIERNYELYNQVLKLFDKLNYKIATRCSDGTIGWSDFAPYDGIIVTAGSPTIPENLKKQLKIGGKLIIPVGDKSTQVMKIIKKISEDKFKIEELSHFAFVPLIGREGWKE</sequence>
<dbReference type="PANTHER" id="PTHR11579">
    <property type="entry name" value="PROTEIN-L-ISOASPARTATE O-METHYLTRANSFERASE"/>
    <property type="match status" value="1"/>
</dbReference>
<dbReference type="PROSITE" id="PS01279">
    <property type="entry name" value="PCMT"/>
    <property type="match status" value="1"/>
</dbReference>
<evidence type="ECO:0000256" key="6">
    <source>
        <dbReference type="ARBA" id="ARBA00022691"/>
    </source>
</evidence>
<comment type="caution">
    <text evidence="8">The sequence shown here is derived from an EMBL/GenBank/DDBJ whole genome shotgun (WGS) entry which is preliminary data.</text>
</comment>
<organism evidence="8 9">
    <name type="scientific">Stygiobacter electus</name>
    <dbReference type="NCBI Taxonomy" id="3032292"/>
    <lineage>
        <taxon>Bacteria</taxon>
        <taxon>Pseudomonadati</taxon>
        <taxon>Ignavibacteriota</taxon>
        <taxon>Ignavibacteria</taxon>
        <taxon>Ignavibacteriales</taxon>
        <taxon>Melioribacteraceae</taxon>
        <taxon>Stygiobacter</taxon>
    </lineage>
</organism>
<keyword evidence="9" id="KW-1185">Reference proteome</keyword>
<comment type="catalytic activity">
    <reaction evidence="7">
        <text>[protein]-L-isoaspartate + S-adenosyl-L-methionine = [protein]-L-isoaspartate alpha-methyl ester + S-adenosyl-L-homocysteine</text>
        <dbReference type="Rhea" id="RHEA:12705"/>
        <dbReference type="Rhea" id="RHEA-COMP:12143"/>
        <dbReference type="Rhea" id="RHEA-COMP:12144"/>
        <dbReference type="ChEBI" id="CHEBI:57856"/>
        <dbReference type="ChEBI" id="CHEBI:59789"/>
        <dbReference type="ChEBI" id="CHEBI:90596"/>
        <dbReference type="ChEBI" id="CHEBI:90598"/>
        <dbReference type="EC" id="2.1.1.77"/>
    </reaction>
</comment>
<dbReference type="CDD" id="cd02440">
    <property type="entry name" value="AdoMet_MTases"/>
    <property type="match status" value="1"/>
</dbReference>
<dbReference type="Pfam" id="PF01135">
    <property type="entry name" value="PCMT"/>
    <property type="match status" value="1"/>
</dbReference>
<keyword evidence="4 7" id="KW-0489">Methyltransferase</keyword>
<keyword evidence="3 7" id="KW-0963">Cytoplasm</keyword>
<evidence type="ECO:0000256" key="5">
    <source>
        <dbReference type="ARBA" id="ARBA00022679"/>
    </source>
</evidence>
<dbReference type="SUPFAM" id="SSF53335">
    <property type="entry name" value="S-adenosyl-L-methionine-dependent methyltransferases"/>
    <property type="match status" value="1"/>
</dbReference>
<evidence type="ECO:0000313" key="9">
    <source>
        <dbReference type="Proteomes" id="UP001221302"/>
    </source>
</evidence>
<gene>
    <name evidence="7" type="primary">pcm</name>
    <name evidence="8" type="ORF">P0M35_05250</name>
</gene>
<accession>A0AAE3P2B8</accession>
<dbReference type="GO" id="GO:0004719">
    <property type="term" value="F:protein-L-isoaspartate (D-aspartate) O-methyltransferase activity"/>
    <property type="evidence" value="ECO:0007669"/>
    <property type="project" value="UniProtKB-UniRule"/>
</dbReference>
<dbReference type="FunFam" id="3.40.50.150:FF:000010">
    <property type="entry name" value="Protein-L-isoaspartate O-methyltransferase"/>
    <property type="match status" value="1"/>
</dbReference>
<evidence type="ECO:0000256" key="4">
    <source>
        <dbReference type="ARBA" id="ARBA00022603"/>
    </source>
</evidence>
<dbReference type="GO" id="GO:0030091">
    <property type="term" value="P:protein repair"/>
    <property type="evidence" value="ECO:0007669"/>
    <property type="project" value="UniProtKB-UniRule"/>
</dbReference>
<name>A0AAE3P2B8_9BACT</name>
<dbReference type="InterPro" id="IPR000682">
    <property type="entry name" value="PCMT"/>
</dbReference>
<keyword evidence="5 7" id="KW-0808">Transferase</keyword>
<proteinExistence type="inferred from homology"/>
<dbReference type="GO" id="GO:0005737">
    <property type="term" value="C:cytoplasm"/>
    <property type="evidence" value="ECO:0007669"/>
    <property type="project" value="UniProtKB-SubCell"/>
</dbReference>
<dbReference type="AlphaFoldDB" id="A0AAE3P2B8"/>
<evidence type="ECO:0000256" key="2">
    <source>
        <dbReference type="ARBA" id="ARBA00005369"/>
    </source>
</evidence>
<dbReference type="PANTHER" id="PTHR11579:SF0">
    <property type="entry name" value="PROTEIN-L-ISOASPARTATE(D-ASPARTATE) O-METHYLTRANSFERASE"/>
    <property type="match status" value="1"/>
</dbReference>
<evidence type="ECO:0000256" key="3">
    <source>
        <dbReference type="ARBA" id="ARBA00022490"/>
    </source>
</evidence>
<comment type="function">
    <text evidence="7">Catalyzes the methyl esterification of L-isoaspartyl residues in peptides and proteins that result from spontaneous decomposition of normal L-aspartyl and L-asparaginyl residues. It plays a role in the repair and/or degradation of damaged proteins.</text>
</comment>
<dbReference type="GO" id="GO:0032259">
    <property type="term" value="P:methylation"/>
    <property type="evidence" value="ECO:0007669"/>
    <property type="project" value="UniProtKB-KW"/>
</dbReference>
<reference evidence="8" key="1">
    <citation type="submission" date="2023-03" db="EMBL/GenBank/DDBJ databases">
        <title>Stygiobacter electus gen. nov., sp. nov., facultatively anaerobic thermotolerant bacterium of the class Ignavibacteria from a well of Yessentuki mineral water deposit.</title>
        <authorList>
            <person name="Podosokorskaya O.A."/>
            <person name="Elcheninov A.G."/>
            <person name="Petrova N.F."/>
            <person name="Zavarzina D.G."/>
            <person name="Kublanov I.V."/>
            <person name="Merkel A.Y."/>
        </authorList>
    </citation>
    <scope>NUCLEOTIDE SEQUENCE</scope>
    <source>
        <strain evidence="8">09-Me</strain>
    </source>
</reference>
<dbReference type="NCBIfam" id="TIGR00080">
    <property type="entry name" value="pimt"/>
    <property type="match status" value="1"/>
</dbReference>
<feature type="active site" evidence="7">
    <location>
        <position position="59"/>
    </location>
</feature>